<keyword evidence="5" id="KW-1185">Reference proteome</keyword>
<evidence type="ECO:0000313" key="5">
    <source>
        <dbReference type="Proteomes" id="UP000470876"/>
    </source>
</evidence>
<dbReference type="Proteomes" id="UP000470876">
    <property type="component" value="Unassembled WGS sequence"/>
</dbReference>
<keyword evidence="1" id="KW-0732">Signal</keyword>
<dbReference type="Proteomes" id="UP000468928">
    <property type="component" value="Unassembled WGS sequence"/>
</dbReference>
<comment type="caution">
    <text evidence="2">The sequence shown here is derived from an EMBL/GenBank/DDBJ whole genome shotgun (WGS) entry which is preliminary data.</text>
</comment>
<evidence type="ECO:0000313" key="3">
    <source>
        <dbReference type="EMBL" id="NEW55989.1"/>
    </source>
</evidence>
<gene>
    <name evidence="2" type="ORF">GV789_01575</name>
    <name evidence="3" type="ORF">GV794_10040</name>
</gene>
<proteinExistence type="predicted"/>
<evidence type="ECO:0000313" key="4">
    <source>
        <dbReference type="Proteomes" id="UP000468928"/>
    </source>
</evidence>
<dbReference type="RefSeq" id="WP_163822823.1">
    <property type="nucleotide sequence ID" value="NZ_JAAGUX010000013.1"/>
</dbReference>
<protein>
    <recommendedName>
        <fullName evidence="6">Secreted protein</fullName>
    </recommendedName>
</protein>
<name>A0A6P1CYG3_9NOCA</name>
<accession>A0A6P1CYG3</accession>
<dbReference type="AlphaFoldDB" id="A0A6P1CYG3"/>
<dbReference type="EMBL" id="JAAGUZ010000003">
    <property type="protein sequence ID" value="NEW43156.1"/>
    <property type="molecule type" value="Genomic_DNA"/>
</dbReference>
<reference evidence="4 5" key="1">
    <citation type="submission" date="2020-01" db="EMBL/GenBank/DDBJ databases">
        <title>Genetics and antimicrobial susceptibilities of Nocardia species isolated from the soil; a comparison with species isolated from humans.</title>
        <authorList>
            <person name="Carrasco G."/>
            <person name="Monzon S."/>
            <person name="Sansegundo M."/>
            <person name="Garcia E."/>
            <person name="Garrido N."/>
            <person name="Medina M.J."/>
            <person name="Villalon P."/>
            <person name="Ramirez-Arocha A.C."/>
            <person name="Jimenez P."/>
            <person name="Cuesta I."/>
            <person name="Valdezate S."/>
        </authorList>
    </citation>
    <scope>NUCLEOTIDE SEQUENCE [LARGE SCALE GENOMIC DNA]</scope>
    <source>
        <strain evidence="2 4">CNM20110639</strain>
        <strain evidence="3 5">CNM20110649</strain>
    </source>
</reference>
<sequence>MCAVAGTLILTAAGTATGAEGVLIINDTSHENPSGCVPVADEPSPLQIINDTGAVATVYLEAGCAGAITERVVPGSDIEAFGSSIRIE</sequence>
<dbReference type="EMBL" id="JAAGUX010000013">
    <property type="protein sequence ID" value="NEW55989.1"/>
    <property type="molecule type" value="Genomic_DNA"/>
</dbReference>
<feature type="chain" id="PRO_5039268227" description="Secreted protein" evidence="1">
    <location>
        <begin position="19"/>
        <end position="88"/>
    </location>
</feature>
<evidence type="ECO:0000313" key="2">
    <source>
        <dbReference type="EMBL" id="NEW43156.1"/>
    </source>
</evidence>
<feature type="signal peptide" evidence="1">
    <location>
        <begin position="1"/>
        <end position="18"/>
    </location>
</feature>
<evidence type="ECO:0000256" key="1">
    <source>
        <dbReference type="SAM" id="SignalP"/>
    </source>
</evidence>
<organism evidence="2 4">
    <name type="scientific">Nocardia cyriacigeorgica</name>
    <dbReference type="NCBI Taxonomy" id="135487"/>
    <lineage>
        <taxon>Bacteria</taxon>
        <taxon>Bacillati</taxon>
        <taxon>Actinomycetota</taxon>
        <taxon>Actinomycetes</taxon>
        <taxon>Mycobacteriales</taxon>
        <taxon>Nocardiaceae</taxon>
        <taxon>Nocardia</taxon>
    </lineage>
</organism>
<evidence type="ECO:0008006" key="6">
    <source>
        <dbReference type="Google" id="ProtNLM"/>
    </source>
</evidence>